<evidence type="ECO:0000256" key="6">
    <source>
        <dbReference type="PROSITE-ProRule" id="PRU00221"/>
    </source>
</evidence>
<sequence length="510" mass="56940">MPSNKSNDAIDNDGMAKPQQVKIHSDKFLNQLQTLPTSTTDNDIMIEGIVVHENGEPGAEKPPSNDITNNQEGILDSQAKTDVLLEEYKNEIKELTATEDDDIEEPKLRAEYAVWKKNAVYLYDLMISTRIPWPSLTVEWLPDLENIDGGRLKRHKTLLGTQTSGNDKEFVRIGSIDLPEQRLPNGEKVVPDLSKYDVERGEIGGYLNSNHSKFTINQFIDHDGEVNRARYMPQNPSIVATMSSNGNAYMFDCTKHSLQPRGTPRPDIVLQHHTEEGYALSWNRYTAGVLATGAGDGTVAIWNVKNFRKPKPLLPTTVIRTHTDLVNHVEWHTYHPSILGSVSDDKKVHIHDTRLTNVTTHPALESQGGHTGAINCLAFNPSNETYFATGGSDNAIVLWDMRHISTPLHHTIGHTDNINSIAWSPHFETVLASVSSDRRVMIWDTAQIGAEQTPEEKEQGSPELLFIHGGHTESVSDVAWNPHLPWVLASVSNDNHLHIFKPAENIVETN</sequence>
<evidence type="ECO:0000259" key="9">
    <source>
        <dbReference type="Pfam" id="PF12265"/>
    </source>
</evidence>
<dbReference type="InterPro" id="IPR001680">
    <property type="entry name" value="WD40_rpt"/>
</dbReference>
<dbReference type="GO" id="GO:0005634">
    <property type="term" value="C:nucleus"/>
    <property type="evidence" value="ECO:0007669"/>
    <property type="project" value="UniProtKB-SubCell"/>
</dbReference>
<evidence type="ECO:0000256" key="5">
    <source>
        <dbReference type="ARBA" id="ARBA00023242"/>
    </source>
</evidence>
<evidence type="ECO:0000313" key="11">
    <source>
        <dbReference type="Proteomes" id="UP000242525"/>
    </source>
</evidence>
<dbReference type="InterPro" id="IPR050459">
    <property type="entry name" value="WD_repeat_RBAP46/RBAP48/MSI1"/>
</dbReference>
<dbReference type="InterPro" id="IPR019775">
    <property type="entry name" value="WD40_repeat_CS"/>
</dbReference>
<feature type="repeat" description="WD" evidence="6">
    <location>
        <begin position="411"/>
        <end position="444"/>
    </location>
</feature>
<dbReference type="InterPro" id="IPR020472">
    <property type="entry name" value="WD40_PAC1"/>
</dbReference>
<dbReference type="GO" id="GO:0006325">
    <property type="term" value="P:chromatin organization"/>
    <property type="evidence" value="ECO:0007669"/>
    <property type="project" value="UniProtKB-KW"/>
</dbReference>
<dbReference type="STRING" id="1173061.A0A0J9XJY4"/>
<dbReference type="PROSITE" id="PS00678">
    <property type="entry name" value="WD_REPEATS_1"/>
    <property type="match status" value="1"/>
</dbReference>
<protein>
    <submittedName>
        <fullName evidence="10">Similar to Saccharomyces cerevisiae YMR131C RRB1 Essential nuclear protein involved in early steps of ribosome biogenesis</fullName>
    </submittedName>
</protein>
<evidence type="ECO:0000256" key="2">
    <source>
        <dbReference type="ARBA" id="ARBA00022574"/>
    </source>
</evidence>
<proteinExistence type="predicted"/>
<dbReference type="Pfam" id="PF12265">
    <property type="entry name" value="CAF1C_H4-bd"/>
    <property type="match status" value="1"/>
</dbReference>
<keyword evidence="11" id="KW-1185">Reference proteome</keyword>
<dbReference type="PRINTS" id="PR00320">
    <property type="entry name" value="GPROTEINBRPT"/>
</dbReference>
<accession>A0A0J9XJY4</accession>
<evidence type="ECO:0000313" key="10">
    <source>
        <dbReference type="EMBL" id="CDO57611.1"/>
    </source>
</evidence>
<dbReference type="Pfam" id="PF00400">
    <property type="entry name" value="WD40"/>
    <property type="match status" value="4"/>
</dbReference>
<reference evidence="10" key="1">
    <citation type="submission" date="2014-03" db="EMBL/GenBank/DDBJ databases">
        <authorList>
            <person name="Casaregola S."/>
        </authorList>
    </citation>
    <scope>NUCLEOTIDE SEQUENCE [LARGE SCALE GENOMIC DNA]</scope>
    <source>
        <strain evidence="10">CLIB 918</strain>
    </source>
</reference>
<evidence type="ECO:0000256" key="4">
    <source>
        <dbReference type="ARBA" id="ARBA00022853"/>
    </source>
</evidence>
<dbReference type="OrthoDB" id="427795at2759"/>
<feature type="repeat" description="WD" evidence="6">
    <location>
        <begin position="367"/>
        <end position="402"/>
    </location>
</feature>
<comment type="subcellular location">
    <subcellularLocation>
        <location evidence="1">Nucleus</location>
    </subcellularLocation>
</comment>
<dbReference type="InterPro" id="IPR015943">
    <property type="entry name" value="WD40/YVTN_repeat-like_dom_sf"/>
</dbReference>
<feature type="region of interest" description="Disordered" evidence="8">
    <location>
        <begin position="54"/>
        <end position="75"/>
    </location>
</feature>
<name>A0A0J9XJY4_GEOCN</name>
<dbReference type="Gene3D" id="2.130.10.10">
    <property type="entry name" value="YVTN repeat-like/Quinoprotein amine dehydrogenase"/>
    <property type="match status" value="1"/>
</dbReference>
<dbReference type="AlphaFoldDB" id="A0A0J9XJY4"/>
<keyword evidence="2 6" id="KW-0853">WD repeat</keyword>
<dbReference type="SUPFAM" id="SSF50978">
    <property type="entry name" value="WD40 repeat-like"/>
    <property type="match status" value="1"/>
</dbReference>
<comment type="caution">
    <text evidence="10">The sequence shown here is derived from an EMBL/GenBank/DDBJ whole genome shotgun (WGS) entry which is preliminary data.</text>
</comment>
<dbReference type="SMART" id="SM00320">
    <property type="entry name" value="WD40"/>
    <property type="match status" value="6"/>
</dbReference>
<dbReference type="EMBL" id="CCBN010000023">
    <property type="protein sequence ID" value="CDO57611.1"/>
    <property type="molecule type" value="Genomic_DNA"/>
</dbReference>
<organism evidence="10 11">
    <name type="scientific">Geotrichum candidum</name>
    <name type="common">Oospora lactis</name>
    <name type="synonym">Dipodascus geotrichum</name>
    <dbReference type="NCBI Taxonomy" id="1173061"/>
    <lineage>
        <taxon>Eukaryota</taxon>
        <taxon>Fungi</taxon>
        <taxon>Dikarya</taxon>
        <taxon>Ascomycota</taxon>
        <taxon>Saccharomycotina</taxon>
        <taxon>Dipodascomycetes</taxon>
        <taxon>Dipodascales</taxon>
        <taxon>Dipodascaceae</taxon>
        <taxon>Geotrichum</taxon>
    </lineage>
</organism>
<dbReference type="InterPro" id="IPR022052">
    <property type="entry name" value="Histone-bd_RBBP4-like_N"/>
</dbReference>
<feature type="domain" description="Histone-binding protein RBBP4-like N-terminal" evidence="9">
    <location>
        <begin position="111"/>
        <end position="179"/>
    </location>
</feature>
<evidence type="ECO:0000256" key="8">
    <source>
        <dbReference type="SAM" id="MobiDB-lite"/>
    </source>
</evidence>
<dbReference type="PANTHER" id="PTHR22850">
    <property type="entry name" value="WD40 REPEAT FAMILY"/>
    <property type="match status" value="1"/>
</dbReference>
<dbReference type="PROSITE" id="PS50082">
    <property type="entry name" value="WD_REPEATS_2"/>
    <property type="match status" value="3"/>
</dbReference>
<evidence type="ECO:0000256" key="3">
    <source>
        <dbReference type="ARBA" id="ARBA00022737"/>
    </source>
</evidence>
<keyword evidence="5" id="KW-0539">Nucleus</keyword>
<dbReference type="PROSITE" id="PS50294">
    <property type="entry name" value="WD_REPEATS_REGION"/>
    <property type="match status" value="3"/>
</dbReference>
<evidence type="ECO:0000256" key="7">
    <source>
        <dbReference type="SAM" id="Coils"/>
    </source>
</evidence>
<keyword evidence="7" id="KW-0175">Coiled coil</keyword>
<dbReference type="InterPro" id="IPR036322">
    <property type="entry name" value="WD40_repeat_dom_sf"/>
</dbReference>
<feature type="coiled-coil region" evidence="7">
    <location>
        <begin position="78"/>
        <end position="105"/>
    </location>
</feature>
<feature type="repeat" description="WD" evidence="6">
    <location>
        <begin position="270"/>
        <end position="306"/>
    </location>
</feature>
<keyword evidence="4" id="KW-0156">Chromatin regulator</keyword>
<evidence type="ECO:0000256" key="1">
    <source>
        <dbReference type="ARBA" id="ARBA00004123"/>
    </source>
</evidence>
<keyword evidence="3" id="KW-0677">Repeat</keyword>
<dbReference type="Proteomes" id="UP000242525">
    <property type="component" value="Unassembled WGS sequence"/>
</dbReference>
<feature type="region of interest" description="Disordered" evidence="8">
    <location>
        <begin position="1"/>
        <end position="20"/>
    </location>
</feature>
<gene>
    <name evidence="10" type="ORF">BN980_GECA23s00890g</name>
</gene>